<dbReference type="AlphaFoldDB" id="A0A1D1V5X8"/>
<proteinExistence type="predicted"/>
<organism evidence="1 2">
    <name type="scientific">Ramazzottius varieornatus</name>
    <name type="common">Water bear</name>
    <name type="synonym">Tardigrade</name>
    <dbReference type="NCBI Taxonomy" id="947166"/>
    <lineage>
        <taxon>Eukaryota</taxon>
        <taxon>Metazoa</taxon>
        <taxon>Ecdysozoa</taxon>
        <taxon>Tardigrada</taxon>
        <taxon>Eutardigrada</taxon>
        <taxon>Parachela</taxon>
        <taxon>Hypsibioidea</taxon>
        <taxon>Ramazzottiidae</taxon>
        <taxon>Ramazzottius</taxon>
    </lineage>
</organism>
<evidence type="ECO:0000313" key="2">
    <source>
        <dbReference type="Proteomes" id="UP000186922"/>
    </source>
</evidence>
<gene>
    <name evidence="1" type="primary">RvY_08482-1</name>
    <name evidence="1" type="synonym">RvY_08482.1</name>
    <name evidence="1" type="ORF">RvY_08482</name>
</gene>
<reference evidence="1 2" key="1">
    <citation type="journal article" date="2016" name="Nat. Commun.">
        <title>Extremotolerant tardigrade genome and improved radiotolerance of human cultured cells by tardigrade-unique protein.</title>
        <authorList>
            <person name="Hashimoto T."/>
            <person name="Horikawa D.D."/>
            <person name="Saito Y."/>
            <person name="Kuwahara H."/>
            <person name="Kozuka-Hata H."/>
            <person name="Shin-I T."/>
            <person name="Minakuchi Y."/>
            <person name="Ohishi K."/>
            <person name="Motoyama A."/>
            <person name="Aizu T."/>
            <person name="Enomoto A."/>
            <person name="Kondo K."/>
            <person name="Tanaka S."/>
            <person name="Hara Y."/>
            <person name="Koshikawa S."/>
            <person name="Sagara H."/>
            <person name="Miura T."/>
            <person name="Yokobori S."/>
            <person name="Miyagawa K."/>
            <person name="Suzuki Y."/>
            <person name="Kubo T."/>
            <person name="Oyama M."/>
            <person name="Kohara Y."/>
            <person name="Fujiyama A."/>
            <person name="Arakawa K."/>
            <person name="Katayama T."/>
            <person name="Toyoda A."/>
            <person name="Kunieda T."/>
        </authorList>
    </citation>
    <scope>NUCLEOTIDE SEQUENCE [LARGE SCALE GENOMIC DNA]</scope>
    <source>
        <strain evidence="1 2">YOKOZUNA-1</strain>
    </source>
</reference>
<comment type="caution">
    <text evidence="1">The sequence shown here is derived from an EMBL/GenBank/DDBJ whole genome shotgun (WGS) entry which is preliminary data.</text>
</comment>
<protein>
    <submittedName>
        <fullName evidence="1">Uncharacterized protein</fullName>
    </submittedName>
</protein>
<sequence>MAQSDVITKKLERPLEATNAFDAAVDIGKGNDAGLQLVKLKLLRSLLDSGGFGKGKPLVSLRAVGSME</sequence>
<keyword evidence="2" id="KW-1185">Reference proteome</keyword>
<name>A0A1D1V5X8_RAMVA</name>
<evidence type="ECO:0000313" key="1">
    <source>
        <dbReference type="EMBL" id="GAU97129.1"/>
    </source>
</evidence>
<dbReference type="EMBL" id="BDGG01000004">
    <property type="protein sequence ID" value="GAU97129.1"/>
    <property type="molecule type" value="Genomic_DNA"/>
</dbReference>
<dbReference type="Proteomes" id="UP000186922">
    <property type="component" value="Unassembled WGS sequence"/>
</dbReference>
<accession>A0A1D1V5X8</accession>